<keyword evidence="6" id="KW-1185">Reference proteome</keyword>
<keyword evidence="3" id="KW-0472">Membrane</keyword>
<dbReference type="GO" id="GO:0016192">
    <property type="term" value="P:vesicle-mediated transport"/>
    <property type="evidence" value="ECO:0007669"/>
    <property type="project" value="InterPro"/>
</dbReference>
<dbReference type="CTD" id="6099586"/>
<dbReference type="InterPro" id="IPR016444">
    <property type="entry name" value="Synaptobrevin/VAMP"/>
</dbReference>
<evidence type="ECO:0000313" key="7">
    <source>
        <dbReference type="WBParaSite" id="Bm9886.1"/>
    </source>
</evidence>
<evidence type="ECO:0000256" key="1">
    <source>
        <dbReference type="PROSITE-ProRule" id="PRU00290"/>
    </source>
</evidence>
<protein>
    <submittedName>
        <fullName evidence="7">V-SNARE coiled-coil homology domain-containing protein</fullName>
    </submittedName>
</protein>
<keyword evidence="3" id="KW-0812">Transmembrane</keyword>
<dbReference type="InterPro" id="IPR042855">
    <property type="entry name" value="V_SNARE_CC"/>
</dbReference>
<evidence type="ECO:0000256" key="3">
    <source>
        <dbReference type="SAM" id="Phobius"/>
    </source>
</evidence>
<evidence type="ECO:0000256" key="2">
    <source>
        <dbReference type="SAM" id="Coils"/>
    </source>
</evidence>
<dbReference type="SUPFAM" id="SSF58038">
    <property type="entry name" value="SNARE fusion complex"/>
    <property type="match status" value="1"/>
</dbReference>
<dbReference type="RefSeq" id="XP_001896137.2">
    <property type="nucleotide sequence ID" value="XM_001896102.2"/>
</dbReference>
<keyword evidence="1 2" id="KW-0175">Coiled coil</keyword>
<dbReference type="WBParaSite" id="Bm9886.1">
    <property type="protein sequence ID" value="Bm9886.1"/>
    <property type="gene ID" value="WBGene00230147"/>
</dbReference>
<dbReference type="Proteomes" id="UP000006672">
    <property type="component" value="Unassembled WGS sequence"/>
</dbReference>
<dbReference type="KEGG" id="bmy:BM_BM9886"/>
<evidence type="ECO:0000259" key="4">
    <source>
        <dbReference type="PROSITE" id="PS50892"/>
    </source>
</evidence>
<feature type="transmembrane region" description="Helical" evidence="3">
    <location>
        <begin position="109"/>
        <end position="129"/>
    </location>
</feature>
<dbReference type="AlphaFoldDB" id="A0A4E9G3M2"/>
<reference evidence="6" key="1">
    <citation type="journal article" date="2007" name="Science">
        <title>Draft genome of the filarial nematode parasite Brugia malayi.</title>
        <authorList>
            <person name="Ghedin E."/>
            <person name="Wang S."/>
            <person name="Spiro D."/>
            <person name="Caler E."/>
            <person name="Zhao Q."/>
            <person name="Crabtree J."/>
            <person name="Allen J.E."/>
            <person name="Delcher A.L."/>
            <person name="Guiliano D.B."/>
            <person name="Miranda-Saavedra D."/>
            <person name="Angiuoli S.V."/>
            <person name="Creasy T."/>
            <person name="Amedeo P."/>
            <person name="Haas B."/>
            <person name="El-Sayed N.M."/>
            <person name="Wortman J.R."/>
            <person name="Feldblyum T."/>
            <person name="Tallon L."/>
            <person name="Schatz M."/>
            <person name="Shumway M."/>
            <person name="Koo H."/>
            <person name="Salzberg S.L."/>
            <person name="Schobel S."/>
            <person name="Pertea M."/>
            <person name="Pop M."/>
            <person name="White O."/>
            <person name="Barton G.J."/>
            <person name="Carlow C.K."/>
            <person name="Crawford M.J."/>
            <person name="Daub J."/>
            <person name="Dimmic M.W."/>
            <person name="Estes C.F."/>
            <person name="Foster J.M."/>
            <person name="Ganatra M."/>
            <person name="Gregory W.F."/>
            <person name="Johnson N.M."/>
            <person name="Jin J."/>
            <person name="Komuniecki R."/>
            <person name="Korf I."/>
            <person name="Kumar S."/>
            <person name="Laney S."/>
            <person name="Li B.W."/>
            <person name="Li W."/>
            <person name="Lindblom T.H."/>
            <person name="Lustigman S."/>
            <person name="Ma D."/>
            <person name="Maina C.V."/>
            <person name="Martin D.M."/>
            <person name="McCarter J.P."/>
            <person name="McReynolds L."/>
            <person name="Mitreva M."/>
            <person name="Nutman T.B."/>
            <person name="Parkinson J."/>
            <person name="Peregrin-Alvarez J.M."/>
            <person name="Poole C."/>
            <person name="Ren Q."/>
            <person name="Saunders L."/>
            <person name="Sluder A.E."/>
            <person name="Smith K."/>
            <person name="Stanke M."/>
            <person name="Unnasch T.R."/>
            <person name="Ware J."/>
            <person name="Wei A.D."/>
            <person name="Weil G."/>
            <person name="Williams D.J."/>
            <person name="Zhang Y."/>
            <person name="Williams S.A."/>
            <person name="Fraser-Liggett C."/>
            <person name="Slatko B."/>
            <person name="Blaxter M.L."/>
            <person name="Scott A.L."/>
        </authorList>
    </citation>
    <scope>NUCLEOTIDE SEQUENCE</scope>
    <source>
        <strain evidence="6">FR3</strain>
    </source>
</reference>
<accession>A0A8L7TN72</accession>
<reference evidence="7" key="3">
    <citation type="submission" date="2022-04" db="UniProtKB">
        <authorList>
            <consortium name="WormBaseParasite"/>
        </authorList>
    </citation>
    <scope>IDENTIFICATION</scope>
</reference>
<organism evidence="5">
    <name type="scientific">Brugia malayi</name>
    <name type="common">Filarial nematode worm</name>
    <dbReference type="NCBI Taxonomy" id="6279"/>
    <lineage>
        <taxon>Eukaryota</taxon>
        <taxon>Metazoa</taxon>
        <taxon>Ecdysozoa</taxon>
        <taxon>Nematoda</taxon>
        <taxon>Chromadorea</taxon>
        <taxon>Rhabditida</taxon>
        <taxon>Spirurina</taxon>
        <taxon>Spiruromorpha</taxon>
        <taxon>Filarioidea</taxon>
        <taxon>Onchocercidae</taxon>
        <taxon>Brugia</taxon>
    </lineage>
</organism>
<sequence>MIKVKVEALICYHCILSDKSKQVKMESFSLPVTYIGRVTTLDSNRVQKIQRELEEVIKIVRSDIDRIIEREGRLKNLTVRADEMEARAGQFSRKAIQVRRNIWWRGARLTITIVCTCMLFVVGIIVLSINAKNNNDSP</sequence>
<keyword evidence="3" id="KW-1133">Transmembrane helix</keyword>
<name>A0A4E9G3M2_BRUMA</name>
<feature type="coiled-coil region" evidence="2">
    <location>
        <begin position="67"/>
        <end position="94"/>
    </location>
</feature>
<dbReference type="GO" id="GO:0016020">
    <property type="term" value="C:membrane"/>
    <property type="evidence" value="ECO:0007669"/>
    <property type="project" value="InterPro"/>
</dbReference>
<evidence type="ECO:0000313" key="5">
    <source>
        <dbReference type="EMBL" id="VIP00182.1"/>
    </source>
</evidence>
<dbReference type="Gene3D" id="1.20.5.110">
    <property type="match status" value="1"/>
</dbReference>
<dbReference type="PANTHER" id="PTHR45701">
    <property type="entry name" value="SYNAPTOBREVIN FAMILY MEMBER"/>
    <property type="match status" value="1"/>
</dbReference>
<reference evidence="5" key="2">
    <citation type="submission" date="2019-04" db="EMBL/GenBank/DDBJ databases">
        <authorList>
            <person name="Howe K."/>
            <person name="Paulini M."/>
            <person name="Williams G."/>
        </authorList>
    </citation>
    <scope>NUCLEOTIDE SEQUENCE [LARGE SCALE GENOMIC DNA]</scope>
    <source>
        <strain evidence="5">FR3</strain>
    </source>
</reference>
<feature type="domain" description="V-SNARE coiled-coil homology" evidence="4">
    <location>
        <begin position="45"/>
        <end position="105"/>
    </location>
</feature>
<dbReference type="PRINTS" id="PR00219">
    <property type="entry name" value="SYNAPTOBREVN"/>
</dbReference>
<dbReference type="PROSITE" id="PS50892">
    <property type="entry name" value="V_SNARE"/>
    <property type="match status" value="1"/>
</dbReference>
<evidence type="ECO:0000313" key="6">
    <source>
        <dbReference type="Proteomes" id="UP000006672"/>
    </source>
</evidence>
<dbReference type="GeneID" id="6099586"/>
<dbReference type="EMBL" id="CAAKNF010000022">
    <property type="protein sequence ID" value="VIP00182.1"/>
    <property type="molecule type" value="Genomic_DNA"/>
</dbReference>
<proteinExistence type="predicted"/>
<accession>A0A4E9G3M2</accession>
<dbReference type="OrthoDB" id="10042941at2759"/>
<dbReference type="Pfam" id="PF00957">
    <property type="entry name" value="Synaptobrevin"/>
    <property type="match status" value="1"/>
</dbReference>
<dbReference type="InterPro" id="IPR001388">
    <property type="entry name" value="Synaptobrevin-like"/>
</dbReference>
<gene>
    <name evidence="5" type="primary">Bma-snb-2</name>
    <name evidence="5" type="ORF">BM_BM9886</name>
</gene>